<evidence type="ECO:0000256" key="1">
    <source>
        <dbReference type="SAM" id="MobiDB-lite"/>
    </source>
</evidence>
<name>A0A401XMH2_9FLAO</name>
<evidence type="ECO:0000313" key="3">
    <source>
        <dbReference type="EMBL" id="GCD78202.1"/>
    </source>
</evidence>
<dbReference type="InterPro" id="IPR025381">
    <property type="entry name" value="DUF4296"/>
</dbReference>
<feature type="domain" description="DUF4296" evidence="2">
    <location>
        <begin position="6"/>
        <end position="90"/>
    </location>
</feature>
<proteinExistence type="predicted"/>
<dbReference type="Proteomes" id="UP000286715">
    <property type="component" value="Unassembled WGS sequence"/>
</dbReference>
<comment type="caution">
    <text evidence="3">The sequence shown here is derived from an EMBL/GenBank/DDBJ whole genome shotgun (WGS) entry which is preliminary data.</text>
</comment>
<organism evidence="3 4">
    <name type="scientific">Thermaurantimonas aggregans</name>
    <dbReference type="NCBI Taxonomy" id="2173829"/>
    <lineage>
        <taxon>Bacteria</taxon>
        <taxon>Pseudomonadati</taxon>
        <taxon>Bacteroidota</taxon>
        <taxon>Flavobacteriia</taxon>
        <taxon>Flavobacteriales</taxon>
        <taxon>Schleiferiaceae</taxon>
        <taxon>Thermaurantimonas</taxon>
    </lineage>
</organism>
<protein>
    <recommendedName>
        <fullName evidence="2">DUF4296 domain-containing protein</fullName>
    </recommendedName>
</protein>
<sequence length="108" mass="12834">MRVEVPPDVLDREAMAALLADIHQLEGRRVGDRVLYAENAYMKDYYTRIFEKHCVTDEQYRRSHYFYTQYPDLFSQVYDRTIEILQKKQIESENVPNPSPQAPDEGNF</sequence>
<feature type="region of interest" description="Disordered" evidence="1">
    <location>
        <begin position="88"/>
        <end position="108"/>
    </location>
</feature>
<accession>A0A401XMH2</accession>
<reference evidence="3 4" key="1">
    <citation type="submission" date="2018-11" db="EMBL/GenBank/DDBJ databases">
        <title>Schleiferia aggregans sp. nov., a moderately thermophilic heterotrophic bacterium isolated from microbial mats at a terrestrial hot spring.</title>
        <authorList>
            <person name="Iino T."/>
            <person name="Ohkuma M."/>
            <person name="Haruta S."/>
        </authorList>
    </citation>
    <scope>NUCLEOTIDE SEQUENCE [LARGE SCALE GENOMIC DNA]</scope>
    <source>
        <strain evidence="3 4">LA</strain>
    </source>
</reference>
<evidence type="ECO:0000313" key="4">
    <source>
        <dbReference type="Proteomes" id="UP000286715"/>
    </source>
</evidence>
<dbReference type="AlphaFoldDB" id="A0A401XMH2"/>
<evidence type="ECO:0000259" key="2">
    <source>
        <dbReference type="Pfam" id="PF14129"/>
    </source>
</evidence>
<dbReference type="EMBL" id="BHZE01000018">
    <property type="protein sequence ID" value="GCD78202.1"/>
    <property type="molecule type" value="Genomic_DNA"/>
</dbReference>
<gene>
    <name evidence="3" type="ORF">JCM31826_16840</name>
</gene>
<keyword evidence="4" id="KW-1185">Reference proteome</keyword>
<dbReference type="Pfam" id="PF14129">
    <property type="entry name" value="DUF4296"/>
    <property type="match status" value="1"/>
</dbReference>